<organism evidence="4 5">
    <name type="scientific">Promicromonospora umidemergens</name>
    <dbReference type="NCBI Taxonomy" id="629679"/>
    <lineage>
        <taxon>Bacteria</taxon>
        <taxon>Bacillati</taxon>
        <taxon>Actinomycetota</taxon>
        <taxon>Actinomycetes</taxon>
        <taxon>Micrococcales</taxon>
        <taxon>Promicromonosporaceae</taxon>
        <taxon>Promicromonospora</taxon>
    </lineage>
</organism>
<proteinExistence type="inferred from homology"/>
<accession>A0ABP8WNH2</accession>
<feature type="domain" description="Cell envelope-related transcriptional attenuator" evidence="3">
    <location>
        <begin position="95"/>
        <end position="264"/>
    </location>
</feature>
<dbReference type="Pfam" id="PF03816">
    <property type="entry name" value="LytR_cpsA_psr"/>
    <property type="match status" value="1"/>
</dbReference>
<keyword evidence="5" id="KW-1185">Reference proteome</keyword>
<dbReference type="PANTHER" id="PTHR33392:SF6">
    <property type="entry name" value="POLYISOPRENYL-TEICHOIC ACID--PEPTIDOGLYCAN TEICHOIC ACID TRANSFERASE TAGU"/>
    <property type="match status" value="1"/>
</dbReference>
<evidence type="ECO:0000313" key="5">
    <source>
        <dbReference type="Proteomes" id="UP001500843"/>
    </source>
</evidence>
<dbReference type="InterPro" id="IPR050922">
    <property type="entry name" value="LytR/CpsA/Psr_CW_biosynth"/>
</dbReference>
<evidence type="ECO:0000256" key="1">
    <source>
        <dbReference type="ARBA" id="ARBA00006068"/>
    </source>
</evidence>
<evidence type="ECO:0000313" key="4">
    <source>
        <dbReference type="EMBL" id="GAA4692470.1"/>
    </source>
</evidence>
<feature type="compositionally biased region" description="Gly residues" evidence="2">
    <location>
        <begin position="364"/>
        <end position="376"/>
    </location>
</feature>
<sequence length="419" mass="43244">MPRHLRTQRSHRVARAAALVVVGALAFVAAGGAAAYLDLRQQIGVSDVSGLVQGPTPPDPDDPFTGRSLNILVMGTDLRGGENTEIAGEGEGGMRSDTTMLVHVSADRSRIEVVSVPRDSLVEIPSCKLPDGTDSGATSGMFNSAFTIGGGTQEDLTHAAACTISTVQSLTGVPVTNHMVVQMDGVVDVVDALGGVRMCLPEPLVQDPEYGRFELPAGEQTLDGREAIGFLRARHGTGLGLEQGSDLARIARQQAFVDALVRQVLDQNLLTSSPRLYRTIQAVLRAISADPGLADPAALAGLAYSIRNIDPAEIVFTELPVVASATDANRVVWAEDAAAIWERIAADEAPRRAEPSASPSGSESGQGPGESSGGSSGEASGPADGAEPDAKTDTEGGTARPDTPDASASPSRLPGVCAD</sequence>
<dbReference type="Gene3D" id="3.40.630.190">
    <property type="entry name" value="LCP protein"/>
    <property type="match status" value="1"/>
</dbReference>
<evidence type="ECO:0000259" key="3">
    <source>
        <dbReference type="Pfam" id="PF03816"/>
    </source>
</evidence>
<name>A0ABP8WNH2_9MICO</name>
<dbReference type="Proteomes" id="UP001500843">
    <property type="component" value="Unassembled WGS sequence"/>
</dbReference>
<comment type="similarity">
    <text evidence="1">Belongs to the LytR/CpsA/Psr (LCP) family.</text>
</comment>
<protein>
    <submittedName>
        <fullName evidence="4">LCP family protein</fullName>
    </submittedName>
</protein>
<dbReference type="NCBIfam" id="TIGR00350">
    <property type="entry name" value="lytR_cpsA_psr"/>
    <property type="match status" value="1"/>
</dbReference>
<dbReference type="EMBL" id="BAABHM010000006">
    <property type="protein sequence ID" value="GAA4692470.1"/>
    <property type="molecule type" value="Genomic_DNA"/>
</dbReference>
<feature type="region of interest" description="Disordered" evidence="2">
    <location>
        <begin position="346"/>
        <end position="419"/>
    </location>
</feature>
<dbReference type="PANTHER" id="PTHR33392">
    <property type="entry name" value="POLYISOPRENYL-TEICHOIC ACID--PEPTIDOGLYCAN TEICHOIC ACID TRANSFERASE TAGU"/>
    <property type="match status" value="1"/>
</dbReference>
<dbReference type="InterPro" id="IPR004474">
    <property type="entry name" value="LytR_CpsA_psr"/>
</dbReference>
<comment type="caution">
    <text evidence="4">The sequence shown here is derived from an EMBL/GenBank/DDBJ whole genome shotgun (WGS) entry which is preliminary data.</text>
</comment>
<gene>
    <name evidence="4" type="ORF">GCM10023198_09440</name>
</gene>
<dbReference type="RefSeq" id="WP_253869826.1">
    <property type="nucleotide sequence ID" value="NZ_BAABHM010000006.1"/>
</dbReference>
<evidence type="ECO:0000256" key="2">
    <source>
        <dbReference type="SAM" id="MobiDB-lite"/>
    </source>
</evidence>
<reference evidence="5" key="1">
    <citation type="journal article" date="2019" name="Int. J. Syst. Evol. Microbiol.">
        <title>The Global Catalogue of Microorganisms (GCM) 10K type strain sequencing project: providing services to taxonomists for standard genome sequencing and annotation.</title>
        <authorList>
            <consortium name="The Broad Institute Genomics Platform"/>
            <consortium name="The Broad Institute Genome Sequencing Center for Infectious Disease"/>
            <person name="Wu L."/>
            <person name="Ma J."/>
        </authorList>
    </citation>
    <scope>NUCLEOTIDE SEQUENCE [LARGE SCALE GENOMIC DNA]</scope>
    <source>
        <strain evidence="5">JCM 17975</strain>
    </source>
</reference>